<dbReference type="Gene3D" id="1.10.287.770">
    <property type="entry name" value="YojJ-like"/>
    <property type="match status" value="2"/>
</dbReference>
<accession>A0AAU9XJB5</accession>
<dbReference type="Proteomes" id="UP001159428">
    <property type="component" value="Unassembled WGS sequence"/>
</dbReference>
<keyword evidence="4 11" id="KW-0812">Transmembrane</keyword>
<proteinExistence type="inferred from homology"/>
<keyword evidence="3 11" id="KW-0894">Sodium channel</keyword>
<dbReference type="InterPro" id="IPR001873">
    <property type="entry name" value="ENaC"/>
</dbReference>
<evidence type="ECO:0000256" key="11">
    <source>
        <dbReference type="RuleBase" id="RU000679"/>
    </source>
</evidence>
<evidence type="ECO:0000256" key="8">
    <source>
        <dbReference type="ARBA" id="ARBA00023136"/>
    </source>
</evidence>
<evidence type="ECO:0000256" key="4">
    <source>
        <dbReference type="ARBA" id="ARBA00022692"/>
    </source>
</evidence>
<dbReference type="EMBL" id="CALNXJ010000046">
    <property type="protein sequence ID" value="CAH3149483.1"/>
    <property type="molecule type" value="Genomic_DNA"/>
</dbReference>
<sequence>MDPVLSKTELQETKYSKRGKSCDVNHTSDSQTAQVSSQKAEIEKTWNKFVESSTLHGLLHVFSSSTRTRRFLWAVLLLLAMMWFSFQFFKLIKKYYGYQVTTKVSLKYDPMPTFPAVTICNFNVFKRSVVRTSAYEEILPQLHASVVKKMGLPDVNDSIDLNKYHDLNLTQFYIDAGHQSDDTVGHCIWNGKPTCDDRNFTSVLTSMGLCHTFNSGRDGQPILRVKQGGSNRGLHLILNVGQEEYYGTVSYAAGLKVLVHDQQTLPLVSQLGFAVSPGTSTFAALKKQRTLNLPKPYEGNCYDKEITSIPGYNKYTIPSCQEICVTNFVINKCGCRDALMPDINNTKVCGLREIKNCLEKEMINFHSRIDDQCECPVPCDSISYNPILSYADFPSNNFIKTSIEQQGLNLTTDSLEEKQEYMRHGFEVRRAFSSVRSFCYSLSQKNQLELRVYFQELNYQVIEEIPAYNYESLLGEIGGQVGLCVGASLLTVLEFFDDTQDGQPILRVKQGGSNRGLHLILNVGQKEYYGTASYATGLKVLVHDQQTLPLVSQLGFAVSPGTSTFAALKKLRTLNLPKPYEGNCYDKEITSIPGYNKYTIPSCQEICVTNFVINKCGCRDALMPEINNTKVCGLREIKNCLEKEMSNFHSRIDDQCECPVPCDSISYNPILSYADFPSDNFIVNYIEEQGGPNLTTDSLEEEQERLSHNLLELRVYFQELNYQVIEEIPAFNYESLLEMSGTEGLPPNFDSKINGTARNKINPECNDVSGEDASKTSAIRELWNGFVENTTLHGLSYVVTGKSRIRRILWAVFLLTAIAFFSYQSISMLKKYFSFPNTTKVSLKYDSMPDFPAVTICNFNMFRSSVVKNLTSLGLGGATYENVDFSTITNNTQFLFDAGHQINDTMHSCLWGGKQTCDYRNFTPVLTNMGLCHTFNSGKDGQSVLKVNEAGADSGLYLILNVQQYEYFGIQAISAGLKIRVHRQNTLPIVGRLGFSVGPGTSVFAGIRKKRVISLPKPYESNCYDGKMDAISDYTTYTVSSCMSLCETRFSIKECGCRSVQISGLNGTKPCKTNKELTCFIKAYANFRTLKKNQCDCPVPCNAISYEPYLSYAAFPSEGYLSRYFKAGENNTNWTSEKIKQTQEWLRQNFLELRVYFQDLNYQVIEETPAYELESLLGEIGGQVGLCVGASLLTVLEFCDVILGIVGIRMGLR</sequence>
<evidence type="ECO:0000256" key="12">
    <source>
        <dbReference type="SAM" id="Phobius"/>
    </source>
</evidence>
<keyword evidence="9 11" id="KW-0739">Sodium transport</keyword>
<evidence type="ECO:0000256" key="9">
    <source>
        <dbReference type="ARBA" id="ARBA00023201"/>
    </source>
</evidence>
<feature type="transmembrane region" description="Helical" evidence="12">
    <location>
        <begin position="71"/>
        <end position="89"/>
    </location>
</feature>
<gene>
    <name evidence="13" type="ORF">PMEA_00024320</name>
</gene>
<keyword evidence="8 12" id="KW-0472">Membrane</keyword>
<evidence type="ECO:0000256" key="5">
    <source>
        <dbReference type="ARBA" id="ARBA00022989"/>
    </source>
</evidence>
<dbReference type="PANTHER" id="PTHR11690">
    <property type="entry name" value="AMILORIDE-SENSITIVE SODIUM CHANNEL-RELATED"/>
    <property type="match status" value="1"/>
</dbReference>
<evidence type="ECO:0000256" key="10">
    <source>
        <dbReference type="ARBA" id="ARBA00023303"/>
    </source>
</evidence>
<comment type="subcellular location">
    <subcellularLocation>
        <location evidence="1">Membrane</location>
        <topology evidence="1">Multi-pass membrane protein</topology>
    </subcellularLocation>
</comment>
<evidence type="ECO:0000313" key="13">
    <source>
        <dbReference type="EMBL" id="CAH3149483.1"/>
    </source>
</evidence>
<keyword evidence="5 12" id="KW-1133">Transmembrane helix</keyword>
<dbReference type="AlphaFoldDB" id="A0AAU9XJB5"/>
<dbReference type="GO" id="GO:0015280">
    <property type="term" value="F:ligand-gated sodium channel activity"/>
    <property type="evidence" value="ECO:0007669"/>
    <property type="project" value="TreeGrafter"/>
</dbReference>
<dbReference type="Pfam" id="PF00858">
    <property type="entry name" value="ASC"/>
    <property type="match status" value="3"/>
</dbReference>
<evidence type="ECO:0000256" key="3">
    <source>
        <dbReference type="ARBA" id="ARBA00022461"/>
    </source>
</evidence>
<organism evidence="13 14">
    <name type="scientific">Pocillopora meandrina</name>
    <dbReference type="NCBI Taxonomy" id="46732"/>
    <lineage>
        <taxon>Eukaryota</taxon>
        <taxon>Metazoa</taxon>
        <taxon>Cnidaria</taxon>
        <taxon>Anthozoa</taxon>
        <taxon>Hexacorallia</taxon>
        <taxon>Scleractinia</taxon>
        <taxon>Astrocoeniina</taxon>
        <taxon>Pocilloporidae</taxon>
        <taxon>Pocillopora</taxon>
    </lineage>
</organism>
<dbReference type="PRINTS" id="PR01078">
    <property type="entry name" value="AMINACHANNEL"/>
</dbReference>
<evidence type="ECO:0000256" key="1">
    <source>
        <dbReference type="ARBA" id="ARBA00004141"/>
    </source>
</evidence>
<comment type="caution">
    <text evidence="13">The sequence shown here is derived from an EMBL/GenBank/DDBJ whole genome shotgun (WGS) entry which is preliminary data.</text>
</comment>
<protein>
    <submittedName>
        <fullName evidence="13">Uncharacterized protein</fullName>
    </submittedName>
</protein>
<name>A0AAU9XJB5_9CNID</name>
<keyword evidence="14" id="KW-1185">Reference proteome</keyword>
<keyword evidence="2 11" id="KW-0813">Transport</keyword>
<evidence type="ECO:0000256" key="2">
    <source>
        <dbReference type="ARBA" id="ARBA00022448"/>
    </source>
</evidence>
<keyword evidence="6" id="KW-0915">Sodium</keyword>
<dbReference type="InterPro" id="IPR020903">
    <property type="entry name" value="ENaC_CS"/>
</dbReference>
<dbReference type="Gene3D" id="2.60.470.10">
    <property type="entry name" value="Acid-sensing ion channels like domains"/>
    <property type="match status" value="4"/>
</dbReference>
<evidence type="ECO:0000313" key="14">
    <source>
        <dbReference type="Proteomes" id="UP001159428"/>
    </source>
</evidence>
<keyword evidence="10 11" id="KW-0407">Ion channel</keyword>
<reference evidence="13 14" key="1">
    <citation type="submission" date="2022-05" db="EMBL/GenBank/DDBJ databases">
        <authorList>
            <consortium name="Genoscope - CEA"/>
            <person name="William W."/>
        </authorList>
    </citation>
    <scope>NUCLEOTIDE SEQUENCE [LARGE SCALE GENOMIC DNA]</scope>
</reference>
<evidence type="ECO:0000256" key="6">
    <source>
        <dbReference type="ARBA" id="ARBA00023053"/>
    </source>
</evidence>
<comment type="similarity">
    <text evidence="11">Belongs to the amiloride-sensitive sodium channel (TC 1.A.6) family.</text>
</comment>
<dbReference type="GO" id="GO:0005886">
    <property type="term" value="C:plasma membrane"/>
    <property type="evidence" value="ECO:0007669"/>
    <property type="project" value="TreeGrafter"/>
</dbReference>
<dbReference type="PROSITE" id="PS01206">
    <property type="entry name" value="ASC"/>
    <property type="match status" value="2"/>
</dbReference>
<keyword evidence="7 11" id="KW-0406">Ion transport</keyword>
<evidence type="ECO:0000256" key="7">
    <source>
        <dbReference type="ARBA" id="ARBA00023065"/>
    </source>
</evidence>